<name>A0A165QWH5_9AGAM</name>
<dbReference type="AlphaFoldDB" id="A0A165QWH5"/>
<protein>
    <recommendedName>
        <fullName evidence="4">HAT C-terminal dimerisation domain-containing protein</fullName>
    </recommendedName>
</protein>
<organism evidence="2 3">
    <name type="scientific">Neolentinus lepideus HHB14362 ss-1</name>
    <dbReference type="NCBI Taxonomy" id="1314782"/>
    <lineage>
        <taxon>Eukaryota</taxon>
        <taxon>Fungi</taxon>
        <taxon>Dikarya</taxon>
        <taxon>Basidiomycota</taxon>
        <taxon>Agaricomycotina</taxon>
        <taxon>Agaricomycetes</taxon>
        <taxon>Gloeophyllales</taxon>
        <taxon>Gloeophyllaceae</taxon>
        <taxon>Neolentinus</taxon>
    </lineage>
</organism>
<evidence type="ECO:0000256" key="1">
    <source>
        <dbReference type="SAM" id="MobiDB-lite"/>
    </source>
</evidence>
<proteinExistence type="predicted"/>
<evidence type="ECO:0008006" key="4">
    <source>
        <dbReference type="Google" id="ProtNLM"/>
    </source>
</evidence>
<gene>
    <name evidence="2" type="ORF">NEOLEDRAFT_1070273</name>
</gene>
<accession>A0A165QWH5</accession>
<dbReference type="OrthoDB" id="3270520at2759"/>
<feature type="region of interest" description="Disordered" evidence="1">
    <location>
        <begin position="117"/>
        <end position="139"/>
    </location>
</feature>
<keyword evidence="3" id="KW-1185">Reference proteome</keyword>
<evidence type="ECO:0000313" key="3">
    <source>
        <dbReference type="Proteomes" id="UP000076761"/>
    </source>
</evidence>
<dbReference type="STRING" id="1314782.A0A165QWH5"/>
<dbReference type="InParanoid" id="A0A165QWH5"/>
<sequence>ILSICANSASCKHLFSLLRLILTKLCSRLGLKTLTSIAELKMHLCDEHLKNGAKQCLKRHFSAKTKGKDSLSVSTTVPPVEHTPAVSTNSATAAVPAPVPAAQCVFNNALGLAIDSSAPHRPPLESEDDNTDGSGLASVTSNVHPIRELANTFMDMASCDDMDSLDSSDYPSKISCTIADLFNFNQEYWASSSCASAEHGLREKLELYDLLDADGEGDPDDYFELDASTESILTS</sequence>
<evidence type="ECO:0000313" key="2">
    <source>
        <dbReference type="EMBL" id="KZT22971.1"/>
    </source>
</evidence>
<dbReference type="Proteomes" id="UP000076761">
    <property type="component" value="Unassembled WGS sequence"/>
</dbReference>
<dbReference type="EMBL" id="KV425589">
    <property type="protein sequence ID" value="KZT22971.1"/>
    <property type="molecule type" value="Genomic_DNA"/>
</dbReference>
<reference evidence="2 3" key="1">
    <citation type="journal article" date="2016" name="Mol. Biol. Evol.">
        <title>Comparative Genomics of Early-Diverging Mushroom-Forming Fungi Provides Insights into the Origins of Lignocellulose Decay Capabilities.</title>
        <authorList>
            <person name="Nagy L.G."/>
            <person name="Riley R."/>
            <person name="Tritt A."/>
            <person name="Adam C."/>
            <person name="Daum C."/>
            <person name="Floudas D."/>
            <person name="Sun H."/>
            <person name="Yadav J.S."/>
            <person name="Pangilinan J."/>
            <person name="Larsson K.H."/>
            <person name="Matsuura K."/>
            <person name="Barry K."/>
            <person name="Labutti K."/>
            <person name="Kuo R."/>
            <person name="Ohm R.A."/>
            <person name="Bhattacharya S.S."/>
            <person name="Shirouzu T."/>
            <person name="Yoshinaga Y."/>
            <person name="Martin F.M."/>
            <person name="Grigoriev I.V."/>
            <person name="Hibbett D.S."/>
        </authorList>
    </citation>
    <scope>NUCLEOTIDE SEQUENCE [LARGE SCALE GENOMIC DNA]</scope>
    <source>
        <strain evidence="2 3">HHB14362 ss-1</strain>
    </source>
</reference>
<feature type="non-terminal residue" evidence="2">
    <location>
        <position position="1"/>
    </location>
</feature>